<feature type="compositionally biased region" description="Basic and acidic residues" evidence="4">
    <location>
        <begin position="440"/>
        <end position="481"/>
    </location>
</feature>
<comment type="similarity">
    <text evidence="1">Belongs to the TRAFAC class TrmE-Era-EngA-EngB-Septin-like GTPase superfamily. AIG1/Toc34/Toc159-like paraseptin GTPase family. IAN subfamily.</text>
</comment>
<dbReference type="STRING" id="400727.A0A2T7PP45"/>
<dbReference type="AlphaFoldDB" id="A0A2T7PP45"/>
<evidence type="ECO:0000259" key="5">
    <source>
        <dbReference type="PROSITE" id="PS51720"/>
    </source>
</evidence>
<keyword evidence="2" id="KW-0547">Nucleotide-binding</keyword>
<evidence type="ECO:0000313" key="6">
    <source>
        <dbReference type="EMBL" id="PVD35180.1"/>
    </source>
</evidence>
<dbReference type="EMBL" id="PZQS01000003">
    <property type="protein sequence ID" value="PVD35180.1"/>
    <property type="molecule type" value="Genomic_DNA"/>
</dbReference>
<dbReference type="InterPro" id="IPR027417">
    <property type="entry name" value="P-loop_NTPase"/>
</dbReference>
<evidence type="ECO:0000256" key="1">
    <source>
        <dbReference type="ARBA" id="ARBA00008535"/>
    </source>
</evidence>
<evidence type="ECO:0000256" key="3">
    <source>
        <dbReference type="ARBA" id="ARBA00023134"/>
    </source>
</evidence>
<name>A0A2T7PP45_POMCA</name>
<feature type="compositionally biased region" description="Polar residues" evidence="4">
    <location>
        <begin position="538"/>
        <end position="548"/>
    </location>
</feature>
<dbReference type="PROSITE" id="PS51720">
    <property type="entry name" value="G_AIG1"/>
    <property type="match status" value="1"/>
</dbReference>
<dbReference type="Proteomes" id="UP000245119">
    <property type="component" value="Linkage Group LG3"/>
</dbReference>
<feature type="compositionally biased region" description="Basic and acidic residues" evidence="4">
    <location>
        <begin position="491"/>
        <end position="537"/>
    </location>
</feature>
<dbReference type="PANTHER" id="PTHR10903:SF184">
    <property type="entry name" value="GTP-BINDING PROTEIN A"/>
    <property type="match status" value="1"/>
</dbReference>
<dbReference type="SUPFAM" id="SSF52540">
    <property type="entry name" value="P-loop containing nucleoside triphosphate hydrolases"/>
    <property type="match status" value="1"/>
</dbReference>
<keyword evidence="7" id="KW-1185">Reference proteome</keyword>
<accession>A0A2T7PP45</accession>
<dbReference type="PANTHER" id="PTHR10903">
    <property type="entry name" value="GTPASE, IMAP FAMILY MEMBER-RELATED"/>
    <property type="match status" value="1"/>
</dbReference>
<reference evidence="6 7" key="1">
    <citation type="submission" date="2018-04" db="EMBL/GenBank/DDBJ databases">
        <title>The genome of golden apple snail Pomacea canaliculata provides insight into stress tolerance and invasive adaptation.</title>
        <authorList>
            <person name="Liu C."/>
            <person name="Liu B."/>
            <person name="Ren Y."/>
            <person name="Zhang Y."/>
            <person name="Wang H."/>
            <person name="Li S."/>
            <person name="Jiang F."/>
            <person name="Yin L."/>
            <person name="Zhang G."/>
            <person name="Qian W."/>
            <person name="Fan W."/>
        </authorList>
    </citation>
    <scope>NUCLEOTIDE SEQUENCE [LARGE SCALE GENOMIC DNA]</scope>
    <source>
        <strain evidence="6">SZHN2017</strain>
        <tissue evidence="6">Muscle</tissue>
    </source>
</reference>
<dbReference type="Pfam" id="PF04548">
    <property type="entry name" value="AIG1"/>
    <property type="match status" value="1"/>
</dbReference>
<feature type="domain" description="AIG1-type G" evidence="5">
    <location>
        <begin position="209"/>
        <end position="411"/>
    </location>
</feature>
<evidence type="ECO:0000256" key="4">
    <source>
        <dbReference type="SAM" id="MobiDB-lite"/>
    </source>
</evidence>
<feature type="region of interest" description="Disordered" evidence="4">
    <location>
        <begin position="77"/>
        <end position="105"/>
    </location>
</feature>
<dbReference type="InterPro" id="IPR045058">
    <property type="entry name" value="GIMA/IAN/Toc"/>
</dbReference>
<evidence type="ECO:0000313" key="7">
    <source>
        <dbReference type="Proteomes" id="UP000245119"/>
    </source>
</evidence>
<evidence type="ECO:0000256" key="2">
    <source>
        <dbReference type="ARBA" id="ARBA00022741"/>
    </source>
</evidence>
<dbReference type="FunFam" id="3.40.50.300:FF:000366">
    <property type="entry name" value="GTPase, IMAP family member 2"/>
    <property type="match status" value="1"/>
</dbReference>
<dbReference type="Gene3D" id="3.40.50.300">
    <property type="entry name" value="P-loop containing nucleotide triphosphate hydrolases"/>
    <property type="match status" value="1"/>
</dbReference>
<sequence>MNSLMYEYLYISTDDELREWARVKGITTRTLKVLAVQGVSSVQDLIHLDIGILELSELLPRGQCRLLRQSVDELTTESEEHLFPSNSPNHSYRPDTSPSSRLSYPDDRSIDTWGSSNSLSPRTLRLLRLQGIDNVDELYSLSPDDVNLLAVGAGFWEDEQMGKLQRAIRQLQVGEEGPRDRFQSIPFGDRDHHGWQNPCLNDSLRGSASNSLRFFLVGKTGCGKSTTGNTILGQELFHNEVCFSSVTSRCAHQRIERNGVVIEITDSPGLCDTKRSPEDVAAEVVQAVACMHPGPTAILYVIAIGRYTEEDQGVYERVKSLLDDRVTQYIIIIFTRGDDLARQGKTIQAVLDTAPDNLRTALNECGQRYLVFDNTTEDKQPQVDRLLQMVSRLREAHGGKPYTCPKYGEVGEKIEKELERRLQKVEEAELKKKKYVKELEDKTSRAREEAEKEKKKFEKMEAEREKMMKKAEKERERKMAELQKIINEQKLGAERQREEERKLRDRMKQEREEFRRQMEEDRRRELELIEKRNEETQRLLNQKESALTPSGMRTADFWRCKRRS</sequence>
<gene>
    <name evidence="6" type="ORF">C0Q70_06461</name>
</gene>
<keyword evidence="3" id="KW-0342">GTP-binding</keyword>
<feature type="region of interest" description="Disordered" evidence="4">
    <location>
        <begin position="440"/>
        <end position="564"/>
    </location>
</feature>
<dbReference type="InterPro" id="IPR006703">
    <property type="entry name" value="G_AIG1"/>
</dbReference>
<feature type="compositionally biased region" description="Polar residues" evidence="4">
    <location>
        <begin position="84"/>
        <end position="102"/>
    </location>
</feature>
<dbReference type="GO" id="GO:0005525">
    <property type="term" value="F:GTP binding"/>
    <property type="evidence" value="ECO:0007669"/>
    <property type="project" value="UniProtKB-KW"/>
</dbReference>
<dbReference type="OrthoDB" id="431287at2759"/>
<protein>
    <recommendedName>
        <fullName evidence="5">AIG1-type G domain-containing protein</fullName>
    </recommendedName>
</protein>
<comment type="caution">
    <text evidence="6">The sequence shown here is derived from an EMBL/GenBank/DDBJ whole genome shotgun (WGS) entry which is preliminary data.</text>
</comment>
<proteinExistence type="inferred from homology"/>
<organism evidence="6 7">
    <name type="scientific">Pomacea canaliculata</name>
    <name type="common">Golden apple snail</name>
    <dbReference type="NCBI Taxonomy" id="400727"/>
    <lineage>
        <taxon>Eukaryota</taxon>
        <taxon>Metazoa</taxon>
        <taxon>Spiralia</taxon>
        <taxon>Lophotrochozoa</taxon>
        <taxon>Mollusca</taxon>
        <taxon>Gastropoda</taxon>
        <taxon>Caenogastropoda</taxon>
        <taxon>Architaenioglossa</taxon>
        <taxon>Ampullarioidea</taxon>
        <taxon>Ampullariidae</taxon>
        <taxon>Pomacea</taxon>
    </lineage>
</organism>